<gene>
    <name evidence="3" type="ORF">SAMN06295916_0620</name>
</gene>
<keyword evidence="1" id="KW-0812">Transmembrane</keyword>
<sequence>MRKDYISLVDLDDQDSEIDFIEKYWTGVWDRAGGPTQKFDRVFRQEEYKLLKKYITKSNPSDYRVLDGGCGLGQWVLALSSLGLNCTGIDISKKTVGLLQQLFPFGNWVVADIRSTVFPDNHFDFYYSWGVFEHFESGPRDCILEARRILKSDGLLFLTVPFDNLRHAFGEAAAKKKFSVDTRFYQYRFTKLELIRELNIAGFEVIHITPIHKRQGVLRFLEGAIGLPHAWRFSRVLAALLAPVCPASIFAHMLYVAAKKSAKLN</sequence>
<evidence type="ECO:0000256" key="1">
    <source>
        <dbReference type="SAM" id="Phobius"/>
    </source>
</evidence>
<organism evidence="3 4">
    <name type="scientific">Polynucleobacter victoriensis</name>
    <dbReference type="NCBI Taxonomy" id="2049319"/>
    <lineage>
        <taxon>Bacteria</taxon>
        <taxon>Pseudomonadati</taxon>
        <taxon>Pseudomonadota</taxon>
        <taxon>Betaproteobacteria</taxon>
        <taxon>Burkholderiales</taxon>
        <taxon>Burkholderiaceae</taxon>
        <taxon>Polynucleobacter</taxon>
    </lineage>
</organism>
<name>A0A212T826_9BURK</name>
<keyword evidence="1" id="KW-0472">Membrane</keyword>
<dbReference type="GO" id="GO:0008757">
    <property type="term" value="F:S-adenosylmethionine-dependent methyltransferase activity"/>
    <property type="evidence" value="ECO:0007669"/>
    <property type="project" value="InterPro"/>
</dbReference>
<dbReference type="GO" id="GO:0032259">
    <property type="term" value="P:methylation"/>
    <property type="evidence" value="ECO:0007669"/>
    <property type="project" value="UniProtKB-KW"/>
</dbReference>
<dbReference type="SUPFAM" id="SSF53335">
    <property type="entry name" value="S-adenosyl-L-methionine-dependent methyltransferases"/>
    <property type="match status" value="1"/>
</dbReference>
<dbReference type="PANTHER" id="PTHR43861">
    <property type="entry name" value="TRANS-ACONITATE 2-METHYLTRANSFERASE-RELATED"/>
    <property type="match status" value="1"/>
</dbReference>
<dbReference type="AlphaFoldDB" id="A0A212T826"/>
<keyword evidence="3" id="KW-0489">Methyltransferase</keyword>
<dbReference type="RefSeq" id="WP_088812507.1">
    <property type="nucleotide sequence ID" value="NZ_FYEX01000001.1"/>
</dbReference>
<dbReference type="Proteomes" id="UP000197215">
    <property type="component" value="Unassembled WGS sequence"/>
</dbReference>
<dbReference type="OrthoDB" id="3763870at2"/>
<dbReference type="CDD" id="cd02440">
    <property type="entry name" value="AdoMet_MTases"/>
    <property type="match status" value="1"/>
</dbReference>
<keyword evidence="4" id="KW-1185">Reference proteome</keyword>
<keyword evidence="1" id="KW-1133">Transmembrane helix</keyword>
<feature type="domain" description="Methyltransferase type 11" evidence="2">
    <location>
        <begin position="66"/>
        <end position="158"/>
    </location>
</feature>
<dbReference type="EMBL" id="FYEX01000001">
    <property type="protein sequence ID" value="SNC62155.1"/>
    <property type="molecule type" value="Genomic_DNA"/>
</dbReference>
<evidence type="ECO:0000259" key="2">
    <source>
        <dbReference type="Pfam" id="PF08241"/>
    </source>
</evidence>
<feature type="transmembrane region" description="Helical" evidence="1">
    <location>
        <begin position="236"/>
        <end position="258"/>
    </location>
</feature>
<dbReference type="InterPro" id="IPR029063">
    <property type="entry name" value="SAM-dependent_MTases_sf"/>
</dbReference>
<dbReference type="Pfam" id="PF08241">
    <property type="entry name" value="Methyltransf_11"/>
    <property type="match status" value="1"/>
</dbReference>
<keyword evidence="3" id="KW-0808">Transferase</keyword>
<accession>A0A212T826</accession>
<dbReference type="Gene3D" id="3.40.50.150">
    <property type="entry name" value="Vaccinia Virus protein VP39"/>
    <property type="match status" value="1"/>
</dbReference>
<evidence type="ECO:0000313" key="4">
    <source>
        <dbReference type="Proteomes" id="UP000197215"/>
    </source>
</evidence>
<proteinExistence type="predicted"/>
<protein>
    <submittedName>
        <fullName evidence="3">2-polyprenyl-3-methyl-5-hydroxy-6-metoxy-1,4-benzoquinol methylase</fullName>
    </submittedName>
</protein>
<reference evidence="3 4" key="1">
    <citation type="submission" date="2017-06" db="EMBL/GenBank/DDBJ databases">
        <authorList>
            <person name="Kim H.J."/>
            <person name="Triplett B.A."/>
        </authorList>
    </citation>
    <scope>NUCLEOTIDE SEQUENCE [LARGE SCALE GENOMIC DNA]</scope>
    <source>
        <strain evidence="3 4">MWH-VicM1</strain>
    </source>
</reference>
<dbReference type="InterPro" id="IPR013216">
    <property type="entry name" value="Methyltransf_11"/>
</dbReference>
<evidence type="ECO:0000313" key="3">
    <source>
        <dbReference type="EMBL" id="SNC62155.1"/>
    </source>
</evidence>